<feature type="compositionally biased region" description="Basic and acidic residues" evidence="1">
    <location>
        <begin position="96"/>
        <end position="112"/>
    </location>
</feature>
<feature type="compositionally biased region" description="Pro residues" evidence="1">
    <location>
        <begin position="176"/>
        <end position="188"/>
    </location>
</feature>
<feature type="compositionally biased region" description="Basic and acidic residues" evidence="1">
    <location>
        <begin position="15"/>
        <end position="26"/>
    </location>
</feature>
<feature type="region of interest" description="Disordered" evidence="1">
    <location>
        <begin position="282"/>
        <end position="302"/>
    </location>
</feature>
<organism evidence="3">
    <name type="scientific">Dissoconium aciculare CBS 342.82</name>
    <dbReference type="NCBI Taxonomy" id="1314786"/>
    <lineage>
        <taxon>Eukaryota</taxon>
        <taxon>Fungi</taxon>
        <taxon>Dikarya</taxon>
        <taxon>Ascomycota</taxon>
        <taxon>Pezizomycotina</taxon>
        <taxon>Dothideomycetes</taxon>
        <taxon>Dothideomycetidae</taxon>
        <taxon>Mycosphaerellales</taxon>
        <taxon>Dissoconiaceae</taxon>
        <taxon>Dissoconium</taxon>
    </lineage>
</organism>
<evidence type="ECO:0000313" key="3">
    <source>
        <dbReference type="RefSeq" id="XP_033456863.1"/>
    </source>
</evidence>
<reference evidence="3" key="3">
    <citation type="submission" date="2025-08" db="UniProtKB">
        <authorList>
            <consortium name="RefSeq"/>
        </authorList>
    </citation>
    <scope>IDENTIFICATION</scope>
    <source>
        <strain evidence="3">CBS 342.82</strain>
    </source>
</reference>
<feature type="compositionally biased region" description="Low complexity" evidence="1">
    <location>
        <begin position="158"/>
        <end position="174"/>
    </location>
</feature>
<proteinExistence type="predicted"/>
<reference evidence="3" key="1">
    <citation type="submission" date="2020-01" db="EMBL/GenBank/DDBJ databases">
        <authorList>
            <consortium name="DOE Joint Genome Institute"/>
            <person name="Haridas S."/>
            <person name="Albert R."/>
            <person name="Binder M."/>
            <person name="Bloem J."/>
            <person name="Labutti K."/>
            <person name="Salamov A."/>
            <person name="Andreopoulos B."/>
            <person name="Baker S.E."/>
            <person name="Barry K."/>
            <person name="Bills G."/>
            <person name="Bluhm B.H."/>
            <person name="Cannon C."/>
            <person name="Castanera R."/>
            <person name="Culley D.E."/>
            <person name="Daum C."/>
            <person name="Ezra D."/>
            <person name="Gonzalez J.B."/>
            <person name="Henrissat B."/>
            <person name="Kuo A."/>
            <person name="Liang C."/>
            <person name="Lipzen A."/>
            <person name="Lutzoni F."/>
            <person name="Magnuson J."/>
            <person name="Mondo S."/>
            <person name="Nolan M."/>
            <person name="Ohm R."/>
            <person name="Pangilinan J."/>
            <person name="Park H.-J."/>
            <person name="Ramirez L."/>
            <person name="Alfaro M."/>
            <person name="Sun H."/>
            <person name="Tritt A."/>
            <person name="Yoshinaga Y."/>
            <person name="Zwiers L.-H."/>
            <person name="Turgeon B.G."/>
            <person name="Goodwin S.B."/>
            <person name="Spatafora J.W."/>
            <person name="Crous P.W."/>
            <person name="Grigoriev I.V."/>
        </authorList>
    </citation>
    <scope>NUCLEOTIDE SEQUENCE</scope>
    <source>
        <strain evidence="3">CBS 342.82</strain>
    </source>
</reference>
<evidence type="ECO:0000313" key="2">
    <source>
        <dbReference type="Proteomes" id="UP000504637"/>
    </source>
</evidence>
<dbReference type="GeneID" id="54365734"/>
<protein>
    <submittedName>
        <fullName evidence="3">Uncharacterized protein</fullName>
    </submittedName>
</protein>
<name>A0A6J3LYW6_9PEZI</name>
<feature type="compositionally biased region" description="Polar residues" evidence="1">
    <location>
        <begin position="119"/>
        <end position="135"/>
    </location>
</feature>
<dbReference type="Proteomes" id="UP000504637">
    <property type="component" value="Unplaced"/>
</dbReference>
<dbReference type="RefSeq" id="XP_033456863.1">
    <property type="nucleotide sequence ID" value="XM_033607935.1"/>
</dbReference>
<accession>A0A6J3LYW6</accession>
<dbReference type="AlphaFoldDB" id="A0A6J3LYW6"/>
<feature type="compositionally biased region" description="Basic and acidic residues" evidence="1">
    <location>
        <begin position="39"/>
        <end position="48"/>
    </location>
</feature>
<feature type="compositionally biased region" description="Basic and acidic residues" evidence="1">
    <location>
        <begin position="282"/>
        <end position="295"/>
    </location>
</feature>
<keyword evidence="2" id="KW-1185">Reference proteome</keyword>
<feature type="region of interest" description="Disordered" evidence="1">
    <location>
        <begin position="331"/>
        <end position="365"/>
    </location>
</feature>
<reference evidence="3" key="2">
    <citation type="submission" date="2020-04" db="EMBL/GenBank/DDBJ databases">
        <authorList>
            <consortium name="NCBI Genome Project"/>
        </authorList>
    </citation>
    <scope>NUCLEOTIDE SEQUENCE</scope>
    <source>
        <strain evidence="3">CBS 342.82</strain>
    </source>
</reference>
<gene>
    <name evidence="3" type="ORF">K489DRAFT_412516</name>
</gene>
<sequence>MSLKRQADLQGSENPDSRPSKKRFDAATEGMPWSSNSQRDGESGEQTRRGRRRGSDGQASRGLWTPAAEAGARPLSHESRADADGPDAAKAARSRPRGETTHGGGGHERHPETIVGRGSSESDGTSPPRPQSTTVQDKHLITNGLPAPPSRAAEEQRNSPAAPPAATARSANASIPRPPTKAPTPTPQPRHEPQPQRPAQSALEQTLAVFAARFGWEFALFKAHLLSNLQDVRTAEQSHLQTQIQSLRWEVTRARELLQKEMDLRGQDRIANRARERQMAERLESLKGERGDSSREGSLGKANRKLTEEVGLLRAENQMLLGRVVGLTREVEGLGKKKTNANDSSPAESDDEERLSGLESSDESD</sequence>
<feature type="region of interest" description="Disordered" evidence="1">
    <location>
        <begin position="1"/>
        <end position="201"/>
    </location>
</feature>
<evidence type="ECO:0000256" key="1">
    <source>
        <dbReference type="SAM" id="MobiDB-lite"/>
    </source>
</evidence>